<organism evidence="2 3">
    <name type="scientific">[Clostridium] polysaccharolyticum</name>
    <dbReference type="NCBI Taxonomy" id="29364"/>
    <lineage>
        <taxon>Bacteria</taxon>
        <taxon>Bacillati</taxon>
        <taxon>Bacillota</taxon>
        <taxon>Clostridia</taxon>
        <taxon>Lachnospirales</taxon>
        <taxon>Lachnospiraceae</taxon>
    </lineage>
</organism>
<keyword evidence="3" id="KW-1185">Reference proteome</keyword>
<keyword evidence="1" id="KW-0472">Membrane</keyword>
<dbReference type="OrthoDB" id="1550811at2"/>
<dbReference type="STRING" id="29364.SAMN04487772_109114"/>
<feature type="transmembrane region" description="Helical" evidence="1">
    <location>
        <begin position="83"/>
        <end position="103"/>
    </location>
</feature>
<evidence type="ECO:0000313" key="3">
    <source>
        <dbReference type="Proteomes" id="UP000199800"/>
    </source>
</evidence>
<dbReference type="InterPro" id="IPR021239">
    <property type="entry name" value="DUF2625"/>
</dbReference>
<proteinExistence type="predicted"/>
<feature type="transmembrane region" description="Helical" evidence="1">
    <location>
        <begin position="43"/>
        <end position="63"/>
    </location>
</feature>
<sequence length="203" mass="23996">MKNIWQGIVDLTYKSNRDVNIVLGNDINGQEDCQKLKISSDSVLYSIVFNSNGIIIDNWIRIWGQSSYNNEGVYYYNNKYTEYISGMILVGCDVVGGLFAINISRFNDKNLIWYFAPDTLEWECLDMKYNEFVAWTFQGNIDEFYASMRWKNWKKDVEDIEFNRAVLIYPFLWAKECDIEKATKKIVAIDEIIEMNFDYSYRL</sequence>
<dbReference type="Pfam" id="PF10946">
    <property type="entry name" value="DUF2625"/>
    <property type="match status" value="1"/>
</dbReference>
<keyword evidence="1" id="KW-0812">Transmembrane</keyword>
<evidence type="ECO:0000256" key="1">
    <source>
        <dbReference type="SAM" id="Phobius"/>
    </source>
</evidence>
<dbReference type="AlphaFoldDB" id="A0A1I0CBD8"/>
<evidence type="ECO:0000313" key="2">
    <source>
        <dbReference type="EMBL" id="SET16825.1"/>
    </source>
</evidence>
<dbReference type="Proteomes" id="UP000199800">
    <property type="component" value="Unassembled WGS sequence"/>
</dbReference>
<reference evidence="2 3" key="1">
    <citation type="submission" date="2016-10" db="EMBL/GenBank/DDBJ databases">
        <authorList>
            <person name="de Groot N.N."/>
        </authorList>
    </citation>
    <scope>NUCLEOTIDE SEQUENCE [LARGE SCALE GENOMIC DNA]</scope>
    <source>
        <strain evidence="2 3">DSM 1801</strain>
    </source>
</reference>
<protein>
    <recommendedName>
        <fullName evidence="4">DUF2625 family protein</fullName>
    </recommendedName>
</protein>
<dbReference type="EMBL" id="FOHN01000009">
    <property type="protein sequence ID" value="SET16825.1"/>
    <property type="molecule type" value="Genomic_DNA"/>
</dbReference>
<keyword evidence="1" id="KW-1133">Transmembrane helix</keyword>
<dbReference type="RefSeq" id="WP_092477719.1">
    <property type="nucleotide sequence ID" value="NZ_FOHN01000009.1"/>
</dbReference>
<accession>A0A1I0CBD8</accession>
<evidence type="ECO:0008006" key="4">
    <source>
        <dbReference type="Google" id="ProtNLM"/>
    </source>
</evidence>
<name>A0A1I0CBD8_9FIRM</name>
<gene>
    <name evidence="2" type="ORF">SAMN04487772_109114</name>
</gene>